<dbReference type="GO" id="GO:0004519">
    <property type="term" value="F:endonuclease activity"/>
    <property type="evidence" value="ECO:0007669"/>
    <property type="project" value="UniProtKB-KW"/>
</dbReference>
<keyword evidence="1" id="KW-0255">Endonuclease</keyword>
<dbReference type="EMBL" id="VANU01000006">
    <property type="protein sequence ID" value="TLP36223.1"/>
    <property type="molecule type" value="Genomic_DNA"/>
</dbReference>
<keyword evidence="2" id="KW-1185">Reference proteome</keyword>
<keyword evidence="1" id="KW-0378">Hydrolase</keyword>
<accession>A0A5R8XYC8</accession>
<dbReference type="PANTHER" id="PTHR38733:SF1">
    <property type="entry name" value="TYPE IV METHYL-DIRECTED RESTRICTION ENZYME ECOKMCRBC"/>
    <property type="match status" value="1"/>
</dbReference>
<evidence type="ECO:0000313" key="2">
    <source>
        <dbReference type="Proteomes" id="UP000308901"/>
    </source>
</evidence>
<sequence length="377" mass="45647">MMNYLFENQNITKSLESYIKENKSLHEHFEINFNRIKPKNRCGFLSIENENYFIIPKISNKEEQNLNIFIYMLLKAYDIKISNPDIANLQNTNFKYLELFIRFFADSLLHELKRGIYKTYITREENLKVLRGKYLIEKNFQNFYHMNIYCEFDEFSTDNELNKFFLYAIKIFKRYSSYSNLHKCDSVFDEVYYSHIDINRINFKFDRLNQRFEKSYEIAMMILKKLSPLVNNSTQKSFAFLFDMSEVFEKFIGNLYKEIDSSTLLQCERNFGNLKLKPDIKTETQIIDTKYKLVKNKDDLKTHDKYQMFTYGINFNIRDTILLYPKHILDVDEDLRLGKDYNLVNLKIKSIDLKFEDDGYKEYTEEIKNRLEKMNEF</sequence>
<organism evidence="1 2">
    <name type="scientific">Arcobacter arenosus</name>
    <dbReference type="NCBI Taxonomy" id="2576037"/>
    <lineage>
        <taxon>Bacteria</taxon>
        <taxon>Pseudomonadati</taxon>
        <taxon>Campylobacterota</taxon>
        <taxon>Epsilonproteobacteria</taxon>
        <taxon>Campylobacterales</taxon>
        <taxon>Arcobacteraceae</taxon>
        <taxon>Arcobacter</taxon>
    </lineage>
</organism>
<gene>
    <name evidence="1" type="ORF">FDK22_13210</name>
</gene>
<dbReference type="AlphaFoldDB" id="A0A5R8XYC8"/>
<name>A0A5R8XYC8_9BACT</name>
<proteinExistence type="predicted"/>
<evidence type="ECO:0000313" key="1">
    <source>
        <dbReference type="EMBL" id="TLP36223.1"/>
    </source>
</evidence>
<keyword evidence="1" id="KW-0540">Nuclease</keyword>
<dbReference type="PANTHER" id="PTHR38733">
    <property type="entry name" value="PROTEIN MCRC"/>
    <property type="match status" value="1"/>
</dbReference>
<comment type="caution">
    <text evidence="1">The sequence shown here is derived from an EMBL/GenBank/DDBJ whole genome shotgun (WGS) entry which is preliminary data.</text>
</comment>
<dbReference type="InterPro" id="IPR019292">
    <property type="entry name" value="McrC"/>
</dbReference>
<dbReference type="OrthoDB" id="307209at2"/>
<protein>
    <submittedName>
        <fullName evidence="1">Restriction endonuclease</fullName>
    </submittedName>
</protein>
<dbReference type="Pfam" id="PF10117">
    <property type="entry name" value="McrBC"/>
    <property type="match status" value="1"/>
</dbReference>
<dbReference type="Proteomes" id="UP000308901">
    <property type="component" value="Unassembled WGS sequence"/>
</dbReference>
<reference evidence="1 2" key="1">
    <citation type="submission" date="2019-05" db="EMBL/GenBank/DDBJ databases">
        <title>Arcobacter sp. nov., isolated from sea sediment.</title>
        <authorList>
            <person name="Kim W."/>
        </authorList>
    </citation>
    <scope>NUCLEOTIDE SEQUENCE [LARGE SCALE GENOMIC DNA]</scope>
    <source>
        <strain evidence="1 2">CAU 1517</strain>
    </source>
</reference>